<comment type="caution">
    <text evidence="1">The sequence shown here is derived from an EMBL/GenBank/DDBJ whole genome shotgun (WGS) entry which is preliminary data.</text>
</comment>
<organism evidence="1 2">
    <name type="scientific">Streptomyces spinoverrucosus</name>
    <dbReference type="NCBI Taxonomy" id="284043"/>
    <lineage>
        <taxon>Bacteria</taxon>
        <taxon>Bacillati</taxon>
        <taxon>Actinomycetota</taxon>
        <taxon>Actinomycetes</taxon>
        <taxon>Kitasatosporales</taxon>
        <taxon>Streptomycetaceae</taxon>
        <taxon>Streptomyces</taxon>
    </lineage>
</organism>
<dbReference type="EMBL" id="BJND01000053">
    <property type="protein sequence ID" value="GEC08507.1"/>
    <property type="molecule type" value="Genomic_DNA"/>
</dbReference>
<sequence length="95" mass="10691">MAKHTIARCATWYPLVDDRRDVNRRRLTAHKAAASIRSARRQPGTVVDAVHVYATTDRDGTPLYVGYVHYTPGYWTGVTDVVDVYEIPTDALTDL</sequence>
<evidence type="ECO:0000313" key="1">
    <source>
        <dbReference type="EMBL" id="GEC08507.1"/>
    </source>
</evidence>
<reference evidence="1 2" key="1">
    <citation type="submission" date="2019-06" db="EMBL/GenBank/DDBJ databases">
        <title>Whole genome shotgun sequence of Streptomyces spinoverrucosus NBRC 14228.</title>
        <authorList>
            <person name="Hosoyama A."/>
            <person name="Uohara A."/>
            <person name="Ohji S."/>
            <person name="Ichikawa N."/>
        </authorList>
    </citation>
    <scope>NUCLEOTIDE SEQUENCE [LARGE SCALE GENOMIC DNA]</scope>
    <source>
        <strain evidence="1 2">NBRC 14228</strain>
    </source>
</reference>
<dbReference type="RefSeq" id="WP_141313240.1">
    <property type="nucleotide sequence ID" value="NZ_BJND01000053.1"/>
</dbReference>
<name>A0A4Y3VNR9_9ACTN</name>
<keyword evidence="2" id="KW-1185">Reference proteome</keyword>
<protein>
    <submittedName>
        <fullName evidence="1">Uncharacterized protein</fullName>
    </submittedName>
</protein>
<evidence type="ECO:0000313" key="2">
    <source>
        <dbReference type="Proteomes" id="UP000317881"/>
    </source>
</evidence>
<accession>A0A4Y3VNR9</accession>
<dbReference type="OrthoDB" id="4289405at2"/>
<dbReference type="Proteomes" id="UP000317881">
    <property type="component" value="Unassembled WGS sequence"/>
</dbReference>
<gene>
    <name evidence="1" type="ORF">SSP24_61620</name>
</gene>
<dbReference type="AlphaFoldDB" id="A0A4Y3VNR9"/>
<proteinExistence type="predicted"/>